<keyword evidence="4" id="KW-0804">Transcription</keyword>
<keyword evidence="2" id="KW-0805">Transcription regulation</keyword>
<dbReference type="CDD" id="cd17535">
    <property type="entry name" value="REC_NarL-like"/>
    <property type="match status" value="1"/>
</dbReference>
<evidence type="ECO:0000259" key="6">
    <source>
        <dbReference type="PROSITE" id="PS50043"/>
    </source>
</evidence>
<organism evidence="8 9">
    <name type="scientific">Granulicatella adiacens ATCC 49175</name>
    <dbReference type="NCBI Taxonomy" id="638301"/>
    <lineage>
        <taxon>Bacteria</taxon>
        <taxon>Bacillati</taxon>
        <taxon>Bacillota</taxon>
        <taxon>Bacilli</taxon>
        <taxon>Lactobacillales</taxon>
        <taxon>Carnobacteriaceae</taxon>
        <taxon>Granulicatella</taxon>
    </lineage>
</organism>
<dbReference type="GeneID" id="78412328"/>
<keyword evidence="9" id="KW-1185">Reference proteome</keyword>
<evidence type="ECO:0000256" key="3">
    <source>
        <dbReference type="ARBA" id="ARBA00023125"/>
    </source>
</evidence>
<dbReference type="GO" id="GO:0003677">
    <property type="term" value="F:DNA binding"/>
    <property type="evidence" value="ECO:0007669"/>
    <property type="project" value="UniProtKB-KW"/>
</dbReference>
<dbReference type="PANTHER" id="PTHR43214:SF40">
    <property type="entry name" value="TRANSCRIPTIONAL REGULATORY PROTEIN LNRK"/>
    <property type="match status" value="1"/>
</dbReference>
<dbReference type="eggNOG" id="COG2197">
    <property type="taxonomic scope" value="Bacteria"/>
</dbReference>
<accession>C8NJ19</accession>
<reference evidence="8 9" key="1">
    <citation type="submission" date="2009-08" db="EMBL/GenBank/DDBJ databases">
        <authorList>
            <person name="Muzny D."/>
            <person name="Qin X."/>
            <person name="Deng J."/>
            <person name="Jiang H."/>
            <person name="Liu Y."/>
            <person name="Qu J."/>
            <person name="Song X.-Z."/>
            <person name="Zhang L."/>
            <person name="Thornton R."/>
            <person name="Coyle M."/>
            <person name="Francisco L."/>
            <person name="Jackson L."/>
            <person name="Javaid M."/>
            <person name="Korchina V."/>
            <person name="Kovar C."/>
            <person name="Mata R."/>
            <person name="Mathew T."/>
            <person name="Ngo R."/>
            <person name="Nguyen L."/>
            <person name="Nguyen N."/>
            <person name="Okwuonu G."/>
            <person name="Ongeri F."/>
            <person name="Pham C."/>
            <person name="Simmons D."/>
            <person name="Wilczek-Boney K."/>
            <person name="Hale W."/>
            <person name="Jakkamsetti A."/>
            <person name="Pham P."/>
            <person name="Ruth R."/>
            <person name="San Lucas F."/>
            <person name="Warren J."/>
            <person name="Zhang J."/>
            <person name="Zhao Z."/>
            <person name="Zhou C."/>
            <person name="Zhu D."/>
            <person name="Lee S."/>
            <person name="Bess C."/>
            <person name="Blankenburg K."/>
            <person name="Forbes L."/>
            <person name="Fu Q."/>
            <person name="Gubbala S."/>
            <person name="Hirani K."/>
            <person name="Jayaseelan J.C."/>
            <person name="Lara F."/>
            <person name="Munidasa M."/>
            <person name="Palculict T."/>
            <person name="Patil S."/>
            <person name="Pu L.-L."/>
            <person name="Saada N."/>
            <person name="Tang L."/>
            <person name="Weissenberger G."/>
            <person name="Zhu Y."/>
            <person name="Hemphill L."/>
            <person name="Shang Y."/>
            <person name="Youmans B."/>
            <person name="Ayvaz T."/>
            <person name="Ross M."/>
            <person name="Santibanez J."/>
            <person name="Aqrawi P."/>
            <person name="Gross S."/>
            <person name="Joshi V."/>
            <person name="Fowler G."/>
            <person name="Nazareth L."/>
            <person name="Reid J."/>
            <person name="Worley K."/>
            <person name="Petrosino J."/>
            <person name="Highlander S."/>
            <person name="Gibbs R."/>
        </authorList>
    </citation>
    <scope>NUCLEOTIDE SEQUENCE [LARGE SCALE GENOMIC DNA]</scope>
    <source>
        <strain evidence="8 9">ATCC 49175</strain>
    </source>
</reference>
<dbReference type="InterPro" id="IPR039420">
    <property type="entry name" value="WalR-like"/>
</dbReference>
<dbReference type="AlphaFoldDB" id="C8NJ19"/>
<dbReference type="EMBL" id="ACKZ01000030">
    <property type="protein sequence ID" value="EEW36354.1"/>
    <property type="molecule type" value="Genomic_DNA"/>
</dbReference>
<dbReference type="CDD" id="cd06170">
    <property type="entry name" value="LuxR_C_like"/>
    <property type="match status" value="1"/>
</dbReference>
<keyword evidence="1 5" id="KW-0597">Phosphoprotein</keyword>
<name>C8NJ19_9LACT</name>
<keyword evidence="3" id="KW-0238">DNA-binding</keyword>
<dbReference type="PRINTS" id="PR00038">
    <property type="entry name" value="HTHLUXR"/>
</dbReference>
<proteinExistence type="predicted"/>
<dbReference type="STRING" id="638301.HMPREF0444_1914"/>
<sequence length="216" mass="23769">MTKPIRLIIADDEMLIRTGLKIMLEASGNVEVLALAENGRAAFEACTIHRPDVVLMDIRMPESNGIEGTKLIKEAFPEVKVLIVTTFQDTEYIVEAVQNGASGYLLKDSSPDAILDGIKVALSGKVVMDTVISEALLTNTSVEKEESFDAEKWGLTTREVELIAQVAKGLSNKEIAQTLFLSEGTVKNNISTILSKLELRDRTQLVIFAYENKLKQ</sequence>
<dbReference type="SMART" id="SM00421">
    <property type="entry name" value="HTH_LUXR"/>
    <property type="match status" value="1"/>
</dbReference>
<dbReference type="SUPFAM" id="SSF46894">
    <property type="entry name" value="C-terminal effector domain of the bipartite response regulators"/>
    <property type="match status" value="1"/>
</dbReference>
<dbReference type="PROSITE" id="PS50043">
    <property type="entry name" value="HTH_LUXR_2"/>
    <property type="match status" value="1"/>
</dbReference>
<comment type="caution">
    <text evidence="8">The sequence shown here is derived from an EMBL/GenBank/DDBJ whole genome shotgun (WGS) entry which is preliminary data.</text>
</comment>
<gene>
    <name evidence="8" type="ORF">HMPREF0444_1914</name>
</gene>
<dbReference type="PROSITE" id="PS50110">
    <property type="entry name" value="RESPONSE_REGULATORY"/>
    <property type="match status" value="1"/>
</dbReference>
<evidence type="ECO:0000313" key="8">
    <source>
        <dbReference type="EMBL" id="EEW36354.1"/>
    </source>
</evidence>
<dbReference type="SMART" id="SM00448">
    <property type="entry name" value="REC"/>
    <property type="match status" value="1"/>
</dbReference>
<feature type="domain" description="Response regulatory" evidence="7">
    <location>
        <begin position="6"/>
        <end position="122"/>
    </location>
</feature>
<feature type="domain" description="HTH luxR-type" evidence="6">
    <location>
        <begin position="147"/>
        <end position="213"/>
    </location>
</feature>
<dbReference type="InterPro" id="IPR011006">
    <property type="entry name" value="CheY-like_superfamily"/>
</dbReference>
<protein>
    <submittedName>
        <fullName evidence="8">Response regulator receiver domain protein</fullName>
    </submittedName>
</protein>
<evidence type="ECO:0000256" key="4">
    <source>
        <dbReference type="ARBA" id="ARBA00023163"/>
    </source>
</evidence>
<evidence type="ECO:0000256" key="2">
    <source>
        <dbReference type="ARBA" id="ARBA00023015"/>
    </source>
</evidence>
<evidence type="ECO:0000259" key="7">
    <source>
        <dbReference type="PROSITE" id="PS50110"/>
    </source>
</evidence>
<dbReference type="InterPro" id="IPR000792">
    <property type="entry name" value="Tscrpt_reg_LuxR_C"/>
</dbReference>
<dbReference type="RefSeq" id="WP_005606588.1">
    <property type="nucleotide sequence ID" value="NZ_CP102283.1"/>
</dbReference>
<evidence type="ECO:0000256" key="1">
    <source>
        <dbReference type="ARBA" id="ARBA00022553"/>
    </source>
</evidence>
<dbReference type="GO" id="GO:0006355">
    <property type="term" value="P:regulation of DNA-templated transcription"/>
    <property type="evidence" value="ECO:0007669"/>
    <property type="project" value="InterPro"/>
</dbReference>
<dbReference type="Pfam" id="PF00196">
    <property type="entry name" value="GerE"/>
    <property type="match status" value="1"/>
</dbReference>
<dbReference type="Proteomes" id="UP000005926">
    <property type="component" value="Unassembled WGS sequence"/>
</dbReference>
<dbReference type="InterPro" id="IPR058245">
    <property type="entry name" value="NreC/VraR/RcsB-like_REC"/>
</dbReference>
<dbReference type="PANTHER" id="PTHR43214">
    <property type="entry name" value="TWO-COMPONENT RESPONSE REGULATOR"/>
    <property type="match status" value="1"/>
</dbReference>
<dbReference type="SUPFAM" id="SSF52172">
    <property type="entry name" value="CheY-like"/>
    <property type="match status" value="1"/>
</dbReference>
<dbReference type="HOGENOM" id="CLU_000445_90_10_9"/>
<dbReference type="InterPro" id="IPR001789">
    <property type="entry name" value="Sig_transdc_resp-reg_receiver"/>
</dbReference>
<feature type="modified residue" description="4-aspartylphosphate" evidence="5">
    <location>
        <position position="57"/>
    </location>
</feature>
<dbReference type="InterPro" id="IPR016032">
    <property type="entry name" value="Sig_transdc_resp-reg_C-effctor"/>
</dbReference>
<dbReference type="Gene3D" id="3.40.50.2300">
    <property type="match status" value="1"/>
</dbReference>
<dbReference type="GO" id="GO:0000160">
    <property type="term" value="P:phosphorelay signal transduction system"/>
    <property type="evidence" value="ECO:0007669"/>
    <property type="project" value="InterPro"/>
</dbReference>
<evidence type="ECO:0000313" key="9">
    <source>
        <dbReference type="Proteomes" id="UP000005926"/>
    </source>
</evidence>
<dbReference type="Pfam" id="PF00072">
    <property type="entry name" value="Response_reg"/>
    <property type="match status" value="1"/>
</dbReference>
<evidence type="ECO:0000256" key="5">
    <source>
        <dbReference type="PROSITE-ProRule" id="PRU00169"/>
    </source>
</evidence>